<feature type="compositionally biased region" description="Gly residues" evidence="1">
    <location>
        <begin position="522"/>
        <end position="533"/>
    </location>
</feature>
<dbReference type="Proteomes" id="UP000800038">
    <property type="component" value="Unassembled WGS sequence"/>
</dbReference>
<gene>
    <name evidence="2" type="ORF">EJ02DRAFT_439077</name>
</gene>
<proteinExistence type="predicted"/>
<protein>
    <submittedName>
        <fullName evidence="2">Uncharacterized protein</fullName>
    </submittedName>
</protein>
<feature type="region of interest" description="Disordered" evidence="1">
    <location>
        <begin position="502"/>
        <end position="533"/>
    </location>
</feature>
<dbReference type="AlphaFoldDB" id="A0A6A5SB74"/>
<feature type="compositionally biased region" description="Polar residues" evidence="1">
    <location>
        <begin position="189"/>
        <end position="216"/>
    </location>
</feature>
<feature type="compositionally biased region" description="Basic and acidic residues" evidence="1">
    <location>
        <begin position="399"/>
        <end position="409"/>
    </location>
</feature>
<feature type="region of interest" description="Disordered" evidence="1">
    <location>
        <begin position="1"/>
        <end position="85"/>
    </location>
</feature>
<accession>A0A6A5SB74</accession>
<feature type="compositionally biased region" description="Basic and acidic residues" evidence="1">
    <location>
        <begin position="336"/>
        <end position="346"/>
    </location>
</feature>
<dbReference type="OrthoDB" id="5423707at2759"/>
<feature type="compositionally biased region" description="Acidic residues" evidence="1">
    <location>
        <begin position="308"/>
        <end position="319"/>
    </location>
</feature>
<dbReference type="Pfam" id="PF08297">
    <property type="entry name" value="U3_snoRNA_assoc"/>
    <property type="match status" value="1"/>
</dbReference>
<evidence type="ECO:0000313" key="3">
    <source>
        <dbReference type="Proteomes" id="UP000800038"/>
    </source>
</evidence>
<dbReference type="GO" id="GO:0030515">
    <property type="term" value="F:snoRNA binding"/>
    <property type="evidence" value="ECO:0007669"/>
    <property type="project" value="InterPro"/>
</dbReference>
<feature type="compositionally biased region" description="Polar residues" evidence="1">
    <location>
        <begin position="100"/>
        <end position="110"/>
    </location>
</feature>
<organism evidence="2 3">
    <name type="scientific">Clathrospora elynae</name>
    <dbReference type="NCBI Taxonomy" id="706981"/>
    <lineage>
        <taxon>Eukaryota</taxon>
        <taxon>Fungi</taxon>
        <taxon>Dikarya</taxon>
        <taxon>Ascomycota</taxon>
        <taxon>Pezizomycotina</taxon>
        <taxon>Dothideomycetes</taxon>
        <taxon>Pleosporomycetidae</taxon>
        <taxon>Pleosporales</taxon>
        <taxon>Diademaceae</taxon>
        <taxon>Clathrospora</taxon>
    </lineage>
</organism>
<sequence>MVTTRGGTQTPGTTPRSSNRKRQAKRELDTLETPTQVKRQRKVAPAPTPTPKKKAAEDVSDTSIVAVPSAEDPKTPAKEGLLPIRRRSSPMVLVAKISPPASTTTESFGESNRDETVTPSEDTVFHTPMAHSDSVYATPATHKRREAPSPTPKAKTMKDQTPASSSVKKGRGRSRKTRNDEPSALEVSKMTSTSDDEIPSSTFESETAPILSSGSEETQKHAETSHTAHSVSAHEEITREVSHDPSPSSSQHSAPPSAQPQKEHMRFGSEEPTASTKAHDSPSANRQSNSRYDVPPSAQKEPAHPQDSDDASDSDDEAPEVVTAATAASKAALSRADADRATKAQEAKAQAKRQAREKLIAAQQTAKREREEKKARKLAKKAVREEELAVSSDDDDVETEKRADMDVDMHGLLPTSLLETITDQRPPTPPPQRRGKTDEELRKEKLNHHIKFLERTEKGVKDVKKGKLSVAVLGQLNKVLPPKVNRQTKNVREHWLKGRNVEKRKGGKPNFKFGKIERRGRVGGGGFMRGGDE</sequence>
<feature type="compositionally biased region" description="Low complexity" evidence="1">
    <location>
        <begin position="244"/>
        <end position="260"/>
    </location>
</feature>
<dbReference type="EMBL" id="ML976244">
    <property type="protein sequence ID" value="KAF1935686.1"/>
    <property type="molecule type" value="Genomic_DNA"/>
</dbReference>
<dbReference type="GO" id="GO:0006364">
    <property type="term" value="P:rRNA processing"/>
    <property type="evidence" value="ECO:0007669"/>
    <property type="project" value="InterPro"/>
</dbReference>
<keyword evidence="3" id="KW-1185">Reference proteome</keyword>
<dbReference type="InterPro" id="IPR013268">
    <property type="entry name" value="UTP16"/>
</dbReference>
<reference evidence="2" key="1">
    <citation type="journal article" date="2020" name="Stud. Mycol.">
        <title>101 Dothideomycetes genomes: a test case for predicting lifestyles and emergence of pathogens.</title>
        <authorList>
            <person name="Haridas S."/>
            <person name="Albert R."/>
            <person name="Binder M."/>
            <person name="Bloem J."/>
            <person name="Labutti K."/>
            <person name="Salamov A."/>
            <person name="Andreopoulos B."/>
            <person name="Baker S."/>
            <person name="Barry K."/>
            <person name="Bills G."/>
            <person name="Bluhm B."/>
            <person name="Cannon C."/>
            <person name="Castanera R."/>
            <person name="Culley D."/>
            <person name="Daum C."/>
            <person name="Ezra D."/>
            <person name="Gonzalez J."/>
            <person name="Henrissat B."/>
            <person name="Kuo A."/>
            <person name="Liang C."/>
            <person name="Lipzen A."/>
            <person name="Lutzoni F."/>
            <person name="Magnuson J."/>
            <person name="Mondo S."/>
            <person name="Nolan M."/>
            <person name="Ohm R."/>
            <person name="Pangilinan J."/>
            <person name="Park H.-J."/>
            <person name="Ramirez L."/>
            <person name="Alfaro M."/>
            <person name="Sun H."/>
            <person name="Tritt A."/>
            <person name="Yoshinaga Y."/>
            <person name="Zwiers L.-H."/>
            <person name="Turgeon B."/>
            <person name="Goodwin S."/>
            <person name="Spatafora J."/>
            <person name="Crous P."/>
            <person name="Grigoriev I."/>
        </authorList>
    </citation>
    <scope>NUCLEOTIDE SEQUENCE</scope>
    <source>
        <strain evidence="2">CBS 161.51</strain>
    </source>
</reference>
<feature type="compositionally biased region" description="Polar residues" evidence="1">
    <location>
        <begin position="272"/>
        <end position="291"/>
    </location>
</feature>
<evidence type="ECO:0000256" key="1">
    <source>
        <dbReference type="SAM" id="MobiDB-lite"/>
    </source>
</evidence>
<evidence type="ECO:0000313" key="2">
    <source>
        <dbReference type="EMBL" id="KAF1935686.1"/>
    </source>
</evidence>
<feature type="compositionally biased region" description="Basic and acidic residues" evidence="1">
    <location>
        <begin position="217"/>
        <end position="243"/>
    </location>
</feature>
<feature type="compositionally biased region" description="Low complexity" evidence="1">
    <location>
        <begin position="320"/>
        <end position="335"/>
    </location>
</feature>
<feature type="compositionally biased region" description="Low complexity" evidence="1">
    <location>
        <begin position="1"/>
        <end position="16"/>
    </location>
</feature>
<feature type="region of interest" description="Disordered" evidence="1">
    <location>
        <begin position="97"/>
        <end position="441"/>
    </location>
</feature>
<name>A0A6A5SB74_9PLEO</name>